<sequence>MASYIWNNHWSEICFTGGTAMGGLSSATTSHGICPHPAEWDGTDGDLVKDNYGEARAGGPTSSLAGRPSQPSTGHQGQPRLASSHQPGQASQAGQLCPC</sequence>
<evidence type="ECO:0000313" key="2">
    <source>
        <dbReference type="EMBL" id="KAG5552986.1"/>
    </source>
</evidence>
<reference evidence="2" key="1">
    <citation type="submission" date="2020-08" db="EMBL/GenBank/DDBJ databases">
        <title>Plant Genome Project.</title>
        <authorList>
            <person name="Zhang R.-G."/>
        </authorList>
    </citation>
    <scope>NUCLEOTIDE SEQUENCE</scope>
    <source>
        <strain evidence="2">WSP0</strain>
        <tissue evidence="2">Leaf</tissue>
    </source>
</reference>
<dbReference type="Proteomes" id="UP000823749">
    <property type="component" value="Chromosome 4"/>
</dbReference>
<dbReference type="EMBL" id="JACTNZ010000004">
    <property type="protein sequence ID" value="KAG5552986.1"/>
    <property type="molecule type" value="Genomic_DNA"/>
</dbReference>
<feature type="compositionally biased region" description="Polar residues" evidence="1">
    <location>
        <begin position="60"/>
        <end position="99"/>
    </location>
</feature>
<feature type="region of interest" description="Disordered" evidence="1">
    <location>
        <begin position="26"/>
        <end position="99"/>
    </location>
</feature>
<dbReference type="AlphaFoldDB" id="A0AAV6KL52"/>
<keyword evidence="3" id="KW-1185">Reference proteome</keyword>
<evidence type="ECO:0000313" key="3">
    <source>
        <dbReference type="Proteomes" id="UP000823749"/>
    </source>
</evidence>
<name>A0AAV6KL52_9ERIC</name>
<accession>A0AAV6KL52</accession>
<protein>
    <submittedName>
        <fullName evidence="2">Uncharacterized protein</fullName>
    </submittedName>
</protein>
<gene>
    <name evidence="2" type="ORF">RHGRI_010971</name>
</gene>
<proteinExistence type="predicted"/>
<evidence type="ECO:0000256" key="1">
    <source>
        <dbReference type="SAM" id="MobiDB-lite"/>
    </source>
</evidence>
<comment type="caution">
    <text evidence="2">The sequence shown here is derived from an EMBL/GenBank/DDBJ whole genome shotgun (WGS) entry which is preliminary data.</text>
</comment>
<organism evidence="2 3">
    <name type="scientific">Rhododendron griersonianum</name>
    <dbReference type="NCBI Taxonomy" id="479676"/>
    <lineage>
        <taxon>Eukaryota</taxon>
        <taxon>Viridiplantae</taxon>
        <taxon>Streptophyta</taxon>
        <taxon>Embryophyta</taxon>
        <taxon>Tracheophyta</taxon>
        <taxon>Spermatophyta</taxon>
        <taxon>Magnoliopsida</taxon>
        <taxon>eudicotyledons</taxon>
        <taxon>Gunneridae</taxon>
        <taxon>Pentapetalae</taxon>
        <taxon>asterids</taxon>
        <taxon>Ericales</taxon>
        <taxon>Ericaceae</taxon>
        <taxon>Ericoideae</taxon>
        <taxon>Rhodoreae</taxon>
        <taxon>Rhododendron</taxon>
    </lineage>
</organism>